<name>A0A7V4WJK3_9BACT</name>
<feature type="region of interest" description="Disordered" evidence="1">
    <location>
        <begin position="410"/>
        <end position="435"/>
    </location>
</feature>
<proteinExistence type="predicted"/>
<dbReference type="EMBL" id="DTIY01000010">
    <property type="protein sequence ID" value="HGY38450.1"/>
    <property type="molecule type" value="Genomic_DNA"/>
</dbReference>
<comment type="caution">
    <text evidence="2">The sequence shown here is derived from an EMBL/GenBank/DDBJ whole genome shotgun (WGS) entry which is preliminary data.</text>
</comment>
<protein>
    <recommendedName>
        <fullName evidence="3">LPS-assembly protein LptD</fullName>
    </recommendedName>
</protein>
<reference evidence="2" key="1">
    <citation type="journal article" date="2020" name="mSystems">
        <title>Genome- and Community-Level Interaction Insights into Carbon Utilization and Element Cycling Functions of Hydrothermarchaeota in Hydrothermal Sediment.</title>
        <authorList>
            <person name="Zhou Z."/>
            <person name="Liu Y."/>
            <person name="Xu W."/>
            <person name="Pan J."/>
            <person name="Luo Z.H."/>
            <person name="Li M."/>
        </authorList>
    </citation>
    <scope>NUCLEOTIDE SEQUENCE [LARGE SCALE GENOMIC DNA]</scope>
    <source>
        <strain evidence="2">SpSt-82</strain>
    </source>
</reference>
<accession>A0A7V4WJK3</accession>
<sequence>MLHYSFARRQGFVENASLTYALGERGELFFRGKRLEYTAGTWRGEGILCTGCRREPPLVSLRAKEATVFPEGKVVIKGLALYVREKKILEIPWYTRTFTGEGGFLLPAFGFSREKGWYTGFRYEYALSPETLFLVRYTLGSRKGQKLQTDLIVTGDSFTGWAFWDTRFSGEDSFGAVATLRSGDFSLSFLGTHNEEVGSHTLSRSPQIVASFEKSAGSSLALSGKLSYGYFATETVQDNRLDARLNLSLKGENTGATVFGWGTLFGSGERTMRWGAEVFWEKDLSPEFWTRFRWRFVEGEASPFFFDPTGESTLTLECLLGDVEESFLRLRGRYDLNAGAFRDWTFGIGIGSGEMSLGIEGVYSPEKGTLTEKRYFLRRNIEDCVSLELSFFDPEGSLFVAMNFSGFDKPQRSESLFDEEEPFDPLSFRRETDTP</sequence>
<evidence type="ECO:0008006" key="3">
    <source>
        <dbReference type="Google" id="ProtNLM"/>
    </source>
</evidence>
<organism evidence="2">
    <name type="scientific">Candidatus Caldatribacterium saccharofermentans</name>
    <dbReference type="NCBI Taxonomy" id="1454753"/>
    <lineage>
        <taxon>Bacteria</taxon>
        <taxon>Pseudomonadati</taxon>
        <taxon>Atribacterota</taxon>
        <taxon>Atribacteria</taxon>
        <taxon>Atribacterales</taxon>
        <taxon>Candidatus Caldatribacteriaceae</taxon>
        <taxon>Candidatus Caldatribacterium</taxon>
    </lineage>
</organism>
<evidence type="ECO:0000256" key="1">
    <source>
        <dbReference type="SAM" id="MobiDB-lite"/>
    </source>
</evidence>
<evidence type="ECO:0000313" key="2">
    <source>
        <dbReference type="EMBL" id="HGY38450.1"/>
    </source>
</evidence>
<dbReference type="AlphaFoldDB" id="A0A7V4WJK3"/>
<gene>
    <name evidence="2" type="ORF">ENW11_01390</name>
</gene>